<protein>
    <submittedName>
        <fullName evidence="1">Uncharacterized protein</fullName>
    </submittedName>
</protein>
<dbReference type="EMBL" id="BARU01021711">
    <property type="protein sequence ID" value="GAH48774.1"/>
    <property type="molecule type" value="Genomic_DNA"/>
</dbReference>
<accession>X1H4I9</accession>
<reference evidence="1" key="1">
    <citation type="journal article" date="2014" name="Front. Microbiol.">
        <title>High frequency of phylogenetically diverse reductive dehalogenase-homologous genes in deep subseafloor sedimentary metagenomes.</title>
        <authorList>
            <person name="Kawai M."/>
            <person name="Futagami T."/>
            <person name="Toyoda A."/>
            <person name="Takaki Y."/>
            <person name="Nishi S."/>
            <person name="Hori S."/>
            <person name="Arai W."/>
            <person name="Tsubouchi T."/>
            <person name="Morono Y."/>
            <person name="Uchiyama I."/>
            <person name="Ito T."/>
            <person name="Fujiyama A."/>
            <person name="Inagaki F."/>
            <person name="Takami H."/>
        </authorList>
    </citation>
    <scope>NUCLEOTIDE SEQUENCE</scope>
    <source>
        <strain evidence="1">Expedition CK06-06</strain>
    </source>
</reference>
<dbReference type="AlphaFoldDB" id="X1H4I9"/>
<evidence type="ECO:0000313" key="1">
    <source>
        <dbReference type="EMBL" id="GAH48774.1"/>
    </source>
</evidence>
<name>X1H4I9_9ZZZZ</name>
<comment type="caution">
    <text evidence="1">The sequence shown here is derived from an EMBL/GenBank/DDBJ whole genome shotgun (WGS) entry which is preliminary data.</text>
</comment>
<sequence length="81" mass="9455">YFANTKRRTICMPNEIEKIEKIQKQAKGLTLKFKALLEDRRLTAGQDKAALAAYEGLLFWRRTELELMSKEFSSAEEKETK</sequence>
<proteinExistence type="predicted"/>
<organism evidence="1">
    <name type="scientific">marine sediment metagenome</name>
    <dbReference type="NCBI Taxonomy" id="412755"/>
    <lineage>
        <taxon>unclassified sequences</taxon>
        <taxon>metagenomes</taxon>
        <taxon>ecological metagenomes</taxon>
    </lineage>
</organism>
<gene>
    <name evidence="1" type="ORF">S03H2_35488</name>
</gene>
<feature type="non-terminal residue" evidence="1">
    <location>
        <position position="1"/>
    </location>
</feature>